<protein>
    <submittedName>
        <fullName evidence="1">Uncharacterized protein</fullName>
    </submittedName>
</protein>
<dbReference type="EMBL" id="BFAV01000157">
    <property type="protein sequence ID" value="GBF35095.1"/>
    <property type="molecule type" value="Genomic_DNA"/>
</dbReference>
<name>A0A2L2XFU8_9FIRM</name>
<proteinExistence type="predicted"/>
<accession>A0A2L2XFU8</accession>
<evidence type="ECO:0000313" key="1">
    <source>
        <dbReference type="EMBL" id="GBF35095.1"/>
    </source>
</evidence>
<sequence>MAAKCPGSRAFYFFPGLSHPIDISNKIVIIYIKGYIY</sequence>
<comment type="caution">
    <text evidence="1">The sequence shown here is derived from an EMBL/GenBank/DDBJ whole genome shotgun (WGS) entry which is preliminary data.</text>
</comment>
<organism evidence="1 2">
    <name type="scientific">Desulfocucumis palustris</name>
    <dbReference type="NCBI Taxonomy" id="1898651"/>
    <lineage>
        <taxon>Bacteria</taxon>
        <taxon>Bacillati</taxon>
        <taxon>Bacillota</taxon>
        <taxon>Clostridia</taxon>
        <taxon>Eubacteriales</taxon>
        <taxon>Desulfocucumaceae</taxon>
        <taxon>Desulfocucumis</taxon>
    </lineage>
</organism>
<evidence type="ECO:0000313" key="2">
    <source>
        <dbReference type="Proteomes" id="UP000239549"/>
    </source>
</evidence>
<keyword evidence="2" id="KW-1185">Reference proteome</keyword>
<dbReference type="Proteomes" id="UP000239549">
    <property type="component" value="Unassembled WGS sequence"/>
</dbReference>
<dbReference type="AlphaFoldDB" id="A0A2L2XFU8"/>
<gene>
    <name evidence="1" type="ORF">DCCM_4218</name>
</gene>
<reference evidence="2" key="1">
    <citation type="submission" date="2018-02" db="EMBL/GenBank/DDBJ databases">
        <title>Genome sequence of Desulfocucumis palustris strain NAW-5.</title>
        <authorList>
            <person name="Watanabe M."/>
            <person name="Kojima H."/>
            <person name="Fukui M."/>
        </authorList>
    </citation>
    <scope>NUCLEOTIDE SEQUENCE [LARGE SCALE GENOMIC DNA]</scope>
    <source>
        <strain evidence="2">NAW-5</strain>
    </source>
</reference>